<reference evidence="7 8" key="1">
    <citation type="submission" date="2010-10" db="EMBL/GenBank/DDBJ databases">
        <authorList>
            <person name="Durkin A.S."/>
            <person name="Madupu R."/>
            <person name="Torralba M."/>
            <person name="Gillis M."/>
            <person name="Methe B."/>
            <person name="Sutton G."/>
            <person name="Nelson K.E."/>
        </authorList>
    </citation>
    <scope>NUCLEOTIDE SEQUENCE [LARGE SCALE GENOMIC DNA]</scope>
    <source>
        <strain evidence="7 8">ACS-139-V-Col8</strain>
    </source>
</reference>
<dbReference type="Pfam" id="PF03446">
    <property type="entry name" value="NAD_binding_2"/>
    <property type="match status" value="1"/>
</dbReference>
<evidence type="ECO:0000313" key="8">
    <source>
        <dbReference type="Proteomes" id="UP000005990"/>
    </source>
</evidence>
<dbReference type="AlphaFoldDB" id="E4KPC5"/>
<comment type="similarity">
    <text evidence="1">Belongs to the HIBADH-related family.</text>
</comment>
<proteinExistence type="inferred from homology"/>
<dbReference type="Pfam" id="PF14833">
    <property type="entry name" value="NAD_binding_11"/>
    <property type="match status" value="1"/>
</dbReference>
<evidence type="ECO:0000313" key="7">
    <source>
        <dbReference type="EMBL" id="EFR30942.1"/>
    </source>
</evidence>
<dbReference type="PANTHER" id="PTHR43060">
    <property type="entry name" value="3-HYDROXYISOBUTYRATE DEHYDROGENASE-LIKE 1, MITOCHONDRIAL-RELATED"/>
    <property type="match status" value="1"/>
</dbReference>
<keyword evidence="8" id="KW-1185">Reference proteome</keyword>
<feature type="domain" description="6-phosphogluconate dehydrogenase NADP-binding" evidence="5">
    <location>
        <begin position="3"/>
        <end position="161"/>
    </location>
</feature>
<comment type="caution">
    <text evidence="7">The sequence shown here is derived from an EMBL/GenBank/DDBJ whole genome shotgun (WGS) entry which is preliminary data.</text>
</comment>
<dbReference type="InterPro" id="IPR008927">
    <property type="entry name" value="6-PGluconate_DH-like_C_sf"/>
</dbReference>
<evidence type="ECO:0000256" key="2">
    <source>
        <dbReference type="ARBA" id="ARBA00023002"/>
    </source>
</evidence>
<dbReference type="RefSeq" id="WP_006418145.1">
    <property type="nucleotide sequence ID" value="NZ_AENN01000015.1"/>
</dbReference>
<protein>
    <submittedName>
        <fullName evidence="7">Phosphogluconate dehydrogenase (Decarboxylating), NAD binding domain protein</fullName>
    </submittedName>
</protein>
<dbReference type="PANTHER" id="PTHR43060:SF15">
    <property type="entry name" value="3-HYDROXYISOBUTYRATE DEHYDROGENASE-LIKE 1, MITOCHONDRIAL-RELATED"/>
    <property type="match status" value="1"/>
</dbReference>
<dbReference type="EMBL" id="AENN01000015">
    <property type="protein sequence ID" value="EFR30942.1"/>
    <property type="molecule type" value="Genomic_DNA"/>
</dbReference>
<keyword evidence="2" id="KW-0560">Oxidoreductase</keyword>
<dbReference type="SUPFAM" id="SSF48179">
    <property type="entry name" value="6-phosphogluconate dehydrogenase C-terminal domain-like"/>
    <property type="match status" value="1"/>
</dbReference>
<dbReference type="Proteomes" id="UP000005990">
    <property type="component" value="Unassembled WGS sequence"/>
</dbReference>
<dbReference type="InterPro" id="IPR036291">
    <property type="entry name" value="NAD(P)-bd_dom_sf"/>
</dbReference>
<dbReference type="PIRSF" id="PIRSF000103">
    <property type="entry name" value="HIBADH"/>
    <property type="match status" value="1"/>
</dbReference>
<dbReference type="InterPro" id="IPR029154">
    <property type="entry name" value="HIBADH-like_NADP-bd"/>
</dbReference>
<dbReference type="InterPro" id="IPR013328">
    <property type="entry name" value="6PGD_dom2"/>
</dbReference>
<dbReference type="Gene3D" id="3.40.50.720">
    <property type="entry name" value="NAD(P)-binding Rossmann-like Domain"/>
    <property type="match status" value="1"/>
</dbReference>
<dbReference type="OrthoDB" id="9786703at2"/>
<evidence type="ECO:0000256" key="4">
    <source>
        <dbReference type="PIRSR" id="PIRSR000103-1"/>
    </source>
</evidence>
<evidence type="ECO:0000256" key="3">
    <source>
        <dbReference type="ARBA" id="ARBA00023027"/>
    </source>
</evidence>
<gene>
    <name evidence="7" type="ORF">HMPREF9257_1412</name>
</gene>
<dbReference type="GO" id="GO:0050661">
    <property type="term" value="F:NADP binding"/>
    <property type="evidence" value="ECO:0007669"/>
    <property type="project" value="InterPro"/>
</dbReference>
<dbReference type="GO" id="GO:0051287">
    <property type="term" value="F:NAD binding"/>
    <property type="evidence" value="ECO:0007669"/>
    <property type="project" value="InterPro"/>
</dbReference>
<name>E4KPC5_9LACT</name>
<dbReference type="GO" id="GO:0016491">
    <property type="term" value="F:oxidoreductase activity"/>
    <property type="evidence" value="ECO:0007669"/>
    <property type="project" value="UniProtKB-KW"/>
</dbReference>
<feature type="domain" description="3-hydroxyisobutyrate dehydrogenase-like NAD-binding" evidence="6">
    <location>
        <begin position="164"/>
        <end position="284"/>
    </location>
</feature>
<feature type="active site" evidence="4">
    <location>
        <position position="170"/>
    </location>
</feature>
<dbReference type="InterPro" id="IPR006115">
    <property type="entry name" value="6PGDH_NADP-bd"/>
</dbReference>
<sequence>MTKVGFIGLGVMGSSMAKFLLADHELYVYNRTKSKADELIKLGANWCSSPQAVAEKAEIILTIVGYPQDVEDVYLGTNGLFNGSRSGQIFIDLTTSSPSLAQKLWQKGQEIGVTVFDAPVSGGDIGARKGELSVMVGGPEDQYEKVQPILAAFAKQVQYFGSAGSGQHTKMANQIMVAATMLGLSEALVYADQAHLELEQVIDALSGGAAANFSLANYGPRILAEDYSPGFFVKHFVKDLKIVLEEAEKLELELPMTHLASLLYQKLSQAGYQDAGTQAIIKLWWK</sequence>
<accession>E4KPC5</accession>
<dbReference type="eggNOG" id="COG2084">
    <property type="taxonomic scope" value="Bacteria"/>
</dbReference>
<keyword evidence="3" id="KW-0520">NAD</keyword>
<evidence type="ECO:0000259" key="5">
    <source>
        <dbReference type="Pfam" id="PF03446"/>
    </source>
</evidence>
<dbReference type="STRING" id="908337.HMPREF9257_1412"/>
<dbReference type="SUPFAM" id="SSF51735">
    <property type="entry name" value="NAD(P)-binding Rossmann-fold domains"/>
    <property type="match status" value="1"/>
</dbReference>
<organism evidence="7 8">
    <name type="scientific">Eremococcus coleocola ACS-139-V-Col8</name>
    <dbReference type="NCBI Taxonomy" id="908337"/>
    <lineage>
        <taxon>Bacteria</taxon>
        <taxon>Bacillati</taxon>
        <taxon>Bacillota</taxon>
        <taxon>Bacilli</taxon>
        <taxon>Lactobacillales</taxon>
        <taxon>Aerococcaceae</taxon>
        <taxon>Eremococcus</taxon>
    </lineage>
</organism>
<dbReference type="Gene3D" id="1.10.1040.10">
    <property type="entry name" value="N-(1-d-carboxylethyl)-l-norvaline Dehydrogenase, domain 2"/>
    <property type="match status" value="1"/>
</dbReference>
<dbReference type="InterPro" id="IPR015815">
    <property type="entry name" value="HIBADH-related"/>
</dbReference>
<evidence type="ECO:0000256" key="1">
    <source>
        <dbReference type="ARBA" id="ARBA00009080"/>
    </source>
</evidence>
<evidence type="ECO:0000259" key="6">
    <source>
        <dbReference type="Pfam" id="PF14833"/>
    </source>
</evidence>